<dbReference type="PANTHER" id="PTHR40037">
    <property type="entry name" value="PHOSPHOESTERASE YJCG-RELATED"/>
    <property type="match status" value="1"/>
</dbReference>
<dbReference type="PANTHER" id="PTHR40037:SF1">
    <property type="entry name" value="PHOSPHOESTERASE SAOUHSC_00951-RELATED"/>
    <property type="match status" value="1"/>
</dbReference>
<dbReference type="Gene3D" id="3.90.1140.10">
    <property type="entry name" value="Cyclic phosphodiesterase"/>
    <property type="match status" value="1"/>
</dbReference>
<dbReference type="AlphaFoldDB" id="A0A5C5B8T0"/>
<evidence type="ECO:0000313" key="1">
    <source>
        <dbReference type="EMBL" id="TNU73260.1"/>
    </source>
</evidence>
<keyword evidence="2" id="KW-1185">Reference proteome</keyword>
<proteinExistence type="predicted"/>
<dbReference type="RefSeq" id="WP_139987440.1">
    <property type="nucleotide sequence ID" value="NZ_DAMDJA010000166.1"/>
</dbReference>
<dbReference type="InterPro" id="IPR050580">
    <property type="entry name" value="2H_phosphoesterase_YjcG-like"/>
</dbReference>
<dbReference type="InterPro" id="IPR009097">
    <property type="entry name" value="Cyclic_Pdiesterase"/>
</dbReference>
<gene>
    <name evidence="1" type="ORF">FH969_12350</name>
</gene>
<protein>
    <submittedName>
        <fullName evidence="1">2'-5' RNA ligase family protein</fullName>
    </submittedName>
</protein>
<keyword evidence="1" id="KW-0436">Ligase</keyword>
<dbReference type="EMBL" id="VENP01000055">
    <property type="protein sequence ID" value="TNU73260.1"/>
    <property type="molecule type" value="Genomic_DNA"/>
</dbReference>
<accession>A0A5C5B8T0</accession>
<dbReference type="Pfam" id="PF13563">
    <property type="entry name" value="2_5_RNA_ligase2"/>
    <property type="match status" value="1"/>
</dbReference>
<name>A0A5C5B8T0_9MICO</name>
<organism evidence="1 2">
    <name type="scientific">Miniimonas arenae</name>
    <dbReference type="NCBI Taxonomy" id="676201"/>
    <lineage>
        <taxon>Bacteria</taxon>
        <taxon>Bacillati</taxon>
        <taxon>Actinomycetota</taxon>
        <taxon>Actinomycetes</taxon>
        <taxon>Micrococcales</taxon>
        <taxon>Beutenbergiaceae</taxon>
        <taxon>Miniimonas</taxon>
    </lineage>
</organism>
<reference evidence="1 2" key="1">
    <citation type="submission" date="2019-06" db="EMBL/GenBank/DDBJ databases">
        <title>Draft genome sequence of Miniimonas arenae KCTC 19750T isolated from sea sand.</title>
        <authorList>
            <person name="Park S.-J."/>
        </authorList>
    </citation>
    <scope>NUCLEOTIDE SEQUENCE [LARGE SCALE GENOMIC DNA]</scope>
    <source>
        <strain evidence="1 2">KCTC 19750</strain>
    </source>
</reference>
<dbReference type="OrthoDB" id="358773at2"/>
<sequence>MTDETLSFLSPFAGGTSVGVAIEVPAPWSTALRGLRERVEGHAGQEIIPPHITLVPPTTLPTYDLTDVERHLERAARTVAPFRVELAGPGTFRPTTQVVYAALAQGAQECDALQRAARRGPLAQDLRFDYHPHVTVAQDAAPDLLDSAEAALEAFHAVFAVTGFQLYELGPDDVWHTMRTFPLTGRA</sequence>
<dbReference type="Proteomes" id="UP000313849">
    <property type="component" value="Unassembled WGS sequence"/>
</dbReference>
<evidence type="ECO:0000313" key="2">
    <source>
        <dbReference type="Proteomes" id="UP000313849"/>
    </source>
</evidence>
<comment type="caution">
    <text evidence="1">The sequence shown here is derived from an EMBL/GenBank/DDBJ whole genome shotgun (WGS) entry which is preliminary data.</text>
</comment>
<dbReference type="GO" id="GO:0016874">
    <property type="term" value="F:ligase activity"/>
    <property type="evidence" value="ECO:0007669"/>
    <property type="project" value="UniProtKB-KW"/>
</dbReference>
<dbReference type="SUPFAM" id="SSF55144">
    <property type="entry name" value="LigT-like"/>
    <property type="match status" value="1"/>
</dbReference>